<dbReference type="OrthoDB" id="2335338at2759"/>
<keyword evidence="4" id="KW-1185">Reference proteome</keyword>
<reference evidence="3 4" key="1">
    <citation type="journal article" date="2010" name="Plant Cell">
        <title>The Chlorella variabilis NC64A genome reveals adaptation to photosymbiosis, coevolution with viruses, and cryptic sex.</title>
        <authorList>
            <person name="Blanc G."/>
            <person name="Duncan G."/>
            <person name="Agarkova I."/>
            <person name="Borodovsky M."/>
            <person name="Gurnon J."/>
            <person name="Kuo A."/>
            <person name="Lindquist E."/>
            <person name="Lucas S."/>
            <person name="Pangilinan J."/>
            <person name="Polle J."/>
            <person name="Salamov A."/>
            <person name="Terry A."/>
            <person name="Yamada T."/>
            <person name="Dunigan D.D."/>
            <person name="Grigoriev I.V."/>
            <person name="Claverie J.M."/>
            <person name="Van Etten J.L."/>
        </authorList>
    </citation>
    <scope>NUCLEOTIDE SEQUENCE [LARGE SCALE GENOMIC DNA]</scope>
    <source>
        <strain evidence="3 4">NC64A</strain>
    </source>
</reference>
<feature type="compositionally biased region" description="Basic and acidic residues" evidence="2">
    <location>
        <begin position="313"/>
        <end position="326"/>
    </location>
</feature>
<feature type="region of interest" description="Disordered" evidence="2">
    <location>
        <begin position="52"/>
        <end position="86"/>
    </location>
</feature>
<dbReference type="InterPro" id="IPR019734">
    <property type="entry name" value="TPR_rpt"/>
</dbReference>
<feature type="compositionally biased region" description="Low complexity" evidence="2">
    <location>
        <begin position="54"/>
        <end position="64"/>
    </location>
</feature>
<keyword evidence="1" id="KW-0802">TPR repeat</keyword>
<feature type="region of interest" description="Disordered" evidence="2">
    <location>
        <begin position="262"/>
        <end position="281"/>
    </location>
</feature>
<feature type="compositionally biased region" description="Low complexity" evidence="2">
    <location>
        <begin position="73"/>
        <end position="82"/>
    </location>
</feature>
<dbReference type="Proteomes" id="UP000008141">
    <property type="component" value="Unassembled WGS sequence"/>
</dbReference>
<evidence type="ECO:0000256" key="2">
    <source>
        <dbReference type="SAM" id="MobiDB-lite"/>
    </source>
</evidence>
<organism evidence="4">
    <name type="scientific">Chlorella variabilis</name>
    <name type="common">Green alga</name>
    <dbReference type="NCBI Taxonomy" id="554065"/>
    <lineage>
        <taxon>Eukaryota</taxon>
        <taxon>Viridiplantae</taxon>
        <taxon>Chlorophyta</taxon>
        <taxon>core chlorophytes</taxon>
        <taxon>Trebouxiophyceae</taxon>
        <taxon>Chlorellales</taxon>
        <taxon>Chlorellaceae</taxon>
        <taxon>Chlorella clade</taxon>
        <taxon>Chlorella</taxon>
    </lineage>
</organism>
<evidence type="ECO:0000256" key="1">
    <source>
        <dbReference type="ARBA" id="ARBA00022803"/>
    </source>
</evidence>
<dbReference type="PANTHER" id="PTHR46423:SF1">
    <property type="entry name" value="RNA POLYMERASE II-ASSOCIATED PROTEIN 3"/>
    <property type="match status" value="1"/>
</dbReference>
<gene>
    <name evidence="3" type="ORF">CHLNCDRAFT_134346</name>
</gene>
<dbReference type="EMBL" id="GL433845">
    <property type="protein sequence ID" value="EFN55184.1"/>
    <property type="molecule type" value="Genomic_DNA"/>
</dbReference>
<feature type="compositionally biased region" description="Basic and acidic residues" evidence="2">
    <location>
        <begin position="345"/>
        <end position="356"/>
    </location>
</feature>
<feature type="compositionally biased region" description="Basic and acidic residues" evidence="2">
    <location>
        <begin position="271"/>
        <end position="281"/>
    </location>
</feature>
<dbReference type="InParanoid" id="E1ZFT7"/>
<dbReference type="STRING" id="554065.E1ZFT7"/>
<feature type="region of interest" description="Disordered" evidence="2">
    <location>
        <begin position="313"/>
        <end position="356"/>
    </location>
</feature>
<evidence type="ECO:0000313" key="3">
    <source>
        <dbReference type="EMBL" id="EFN55184.1"/>
    </source>
</evidence>
<proteinExistence type="predicted"/>
<dbReference type="SMART" id="SM00028">
    <property type="entry name" value="TPR"/>
    <property type="match status" value="6"/>
</dbReference>
<dbReference type="AlphaFoldDB" id="E1ZFT7"/>
<dbReference type="SUPFAM" id="SSF48452">
    <property type="entry name" value="TPR-like"/>
    <property type="match status" value="3"/>
</dbReference>
<protein>
    <submittedName>
        <fullName evidence="3">Uncharacterized protein</fullName>
    </submittedName>
</protein>
<dbReference type="GeneID" id="17354766"/>
<sequence>MQVCPSSVGLSASCCSALAEAAGPDAQQVEALSSGLAPCSGDKPRLVRTISVVGPATPDGGAAAAPPPHQAREAGAAAAPHGASEEAADAGAALVSDDELLVEEPRDPRAMSLPRHMAALQLMKERLHREAAAMWDQIIRDDPDKAEWYHNRGVARMQLGREQEAVHDLTLCLELPDCQPFHRFQCLLFRGQIKQHIGDLGGADEDYKAAQDAATDEARRQLVKESRMLLLKERVSRRQQKEATKKARRPPVVHRYGTAVIEELDPEEGSEEHGESVAHERAAAWQEAALKLAAEARGRAGRIAREFETEQQRVREENQARQDRNAVRQARRRRAAEVAAQRRRRQEEEADRLQREGDVEGAEKLYARYLSQRPADLRAWSNWAENCCKAQRWQAALECCSQGLAVSTPSHAVPRHKLLRGVAYRGMGRLQEALRSLEEADAAAEAEGEHKAKRLLAKHIMQVLEAMAAQGTQPAPRDPAALGMPGAALPAMPVVPPRPPHVVPEEAELEVPPAAAAPAGEPACHTAAPAPAEAAAAGPAEAAAQAAAAEREQGNACFKRRQWELALRHYERASQLHPGCKLALANQAAALLKLRRWREAEHAASQARPAATSPCSALARRMRCEGLARDFALALDSSFTKARYRRAHAYAGDNNLQFALLDMQIVAEADPGDAAVQRELAAMRTALREEGQSSFVGADVVTSNPLFSPTSRAGK</sequence>
<dbReference type="InterPro" id="IPR051966">
    <property type="entry name" value="RPAP3"/>
</dbReference>
<dbReference type="InterPro" id="IPR011990">
    <property type="entry name" value="TPR-like_helical_dom_sf"/>
</dbReference>
<name>E1ZFT7_CHLVA</name>
<evidence type="ECO:0000313" key="4">
    <source>
        <dbReference type="Proteomes" id="UP000008141"/>
    </source>
</evidence>
<dbReference type="KEGG" id="cvr:CHLNCDRAFT_134346"/>
<dbReference type="RefSeq" id="XP_005847286.1">
    <property type="nucleotide sequence ID" value="XM_005847224.1"/>
</dbReference>
<accession>E1ZFT7</accession>
<dbReference type="Gene3D" id="1.25.40.10">
    <property type="entry name" value="Tetratricopeptide repeat domain"/>
    <property type="match status" value="3"/>
</dbReference>
<dbReference type="GO" id="GO:0101031">
    <property type="term" value="C:protein folding chaperone complex"/>
    <property type="evidence" value="ECO:0007669"/>
    <property type="project" value="TreeGrafter"/>
</dbReference>
<dbReference type="PANTHER" id="PTHR46423">
    <property type="entry name" value="RNA POLYMERASE II-ASSOCIATED PROTEIN 3"/>
    <property type="match status" value="1"/>
</dbReference>